<feature type="non-terminal residue" evidence="2">
    <location>
        <position position="137"/>
    </location>
</feature>
<dbReference type="EMBL" id="CAMAPF010000935">
    <property type="protein sequence ID" value="CAH9125263.1"/>
    <property type="molecule type" value="Genomic_DNA"/>
</dbReference>
<comment type="caution">
    <text evidence="2">The sequence shown here is derived from an EMBL/GenBank/DDBJ whole genome shotgun (WGS) entry which is preliminary data.</text>
</comment>
<proteinExistence type="predicted"/>
<evidence type="ECO:0000313" key="3">
    <source>
        <dbReference type="Proteomes" id="UP001152523"/>
    </source>
</evidence>
<name>A0AAV0EPV9_9ASTE</name>
<dbReference type="AlphaFoldDB" id="A0AAV0EPV9"/>
<sequence length="137" mass="15452">MAFASGSQTSSRSKSTGSPSSVARTTLNYDPPFYCWCGLKAPLCVARESGRKFLGCQKWLDGGCKYFVWYDEMKLSTEEQKTIDSPLKTVKFADMNGHLQHIKDTICEVRQESQGSHAEIARVKNLLENHVKEEQLK</sequence>
<accession>A0AAV0EPV9</accession>
<organism evidence="2 3">
    <name type="scientific">Cuscuta epithymum</name>
    <dbReference type="NCBI Taxonomy" id="186058"/>
    <lineage>
        <taxon>Eukaryota</taxon>
        <taxon>Viridiplantae</taxon>
        <taxon>Streptophyta</taxon>
        <taxon>Embryophyta</taxon>
        <taxon>Tracheophyta</taxon>
        <taxon>Spermatophyta</taxon>
        <taxon>Magnoliopsida</taxon>
        <taxon>eudicotyledons</taxon>
        <taxon>Gunneridae</taxon>
        <taxon>Pentapetalae</taxon>
        <taxon>asterids</taxon>
        <taxon>lamiids</taxon>
        <taxon>Solanales</taxon>
        <taxon>Convolvulaceae</taxon>
        <taxon>Cuscuteae</taxon>
        <taxon>Cuscuta</taxon>
        <taxon>Cuscuta subgen. Cuscuta</taxon>
    </lineage>
</organism>
<protein>
    <recommendedName>
        <fullName evidence="4">Zinc finger GRF-type domain-containing protein</fullName>
    </recommendedName>
</protein>
<dbReference type="PANTHER" id="PTHR33248">
    <property type="entry name" value="ZINC ION-BINDING PROTEIN"/>
    <property type="match status" value="1"/>
</dbReference>
<evidence type="ECO:0000313" key="2">
    <source>
        <dbReference type="EMBL" id="CAH9125263.1"/>
    </source>
</evidence>
<evidence type="ECO:0000256" key="1">
    <source>
        <dbReference type="SAM" id="MobiDB-lite"/>
    </source>
</evidence>
<evidence type="ECO:0008006" key="4">
    <source>
        <dbReference type="Google" id="ProtNLM"/>
    </source>
</evidence>
<dbReference type="Proteomes" id="UP001152523">
    <property type="component" value="Unassembled WGS sequence"/>
</dbReference>
<keyword evidence="3" id="KW-1185">Reference proteome</keyword>
<reference evidence="2" key="1">
    <citation type="submission" date="2022-07" db="EMBL/GenBank/DDBJ databases">
        <authorList>
            <person name="Macas J."/>
            <person name="Novak P."/>
            <person name="Neumann P."/>
        </authorList>
    </citation>
    <scope>NUCLEOTIDE SEQUENCE</scope>
</reference>
<feature type="region of interest" description="Disordered" evidence="1">
    <location>
        <begin position="1"/>
        <end position="22"/>
    </location>
</feature>
<feature type="compositionally biased region" description="Low complexity" evidence="1">
    <location>
        <begin position="1"/>
        <end position="21"/>
    </location>
</feature>
<gene>
    <name evidence="2" type="ORF">CEPIT_LOCUS26624</name>
</gene>